<dbReference type="InterPro" id="IPR050250">
    <property type="entry name" value="Macrolide_Exporter_MacB"/>
</dbReference>
<proteinExistence type="predicted"/>
<name>A0A7C2NUX4_9PLAN</name>
<evidence type="ECO:0000256" key="3">
    <source>
        <dbReference type="ARBA" id="ARBA00022692"/>
    </source>
</evidence>
<dbReference type="Pfam" id="PF12704">
    <property type="entry name" value="MacB_PCD"/>
    <property type="match status" value="1"/>
</dbReference>
<organism evidence="9">
    <name type="scientific">Schlesneria paludicola</name>
    <dbReference type="NCBI Taxonomy" id="360056"/>
    <lineage>
        <taxon>Bacteria</taxon>
        <taxon>Pseudomonadati</taxon>
        <taxon>Planctomycetota</taxon>
        <taxon>Planctomycetia</taxon>
        <taxon>Planctomycetales</taxon>
        <taxon>Planctomycetaceae</taxon>
        <taxon>Schlesneria</taxon>
    </lineage>
</organism>
<keyword evidence="2" id="KW-1003">Cell membrane</keyword>
<evidence type="ECO:0000259" key="7">
    <source>
        <dbReference type="Pfam" id="PF02687"/>
    </source>
</evidence>
<evidence type="ECO:0000256" key="6">
    <source>
        <dbReference type="SAM" id="Phobius"/>
    </source>
</evidence>
<dbReference type="InterPro" id="IPR003838">
    <property type="entry name" value="ABC3_permease_C"/>
</dbReference>
<feature type="transmembrane region" description="Helical" evidence="6">
    <location>
        <begin position="324"/>
        <end position="351"/>
    </location>
</feature>
<evidence type="ECO:0000256" key="1">
    <source>
        <dbReference type="ARBA" id="ARBA00004651"/>
    </source>
</evidence>
<dbReference type="Pfam" id="PF02687">
    <property type="entry name" value="FtsX"/>
    <property type="match status" value="1"/>
</dbReference>
<evidence type="ECO:0000256" key="5">
    <source>
        <dbReference type="ARBA" id="ARBA00023136"/>
    </source>
</evidence>
<dbReference type="PANTHER" id="PTHR30572:SF15">
    <property type="entry name" value="ABC TRANSPORTER PERMEASE"/>
    <property type="match status" value="1"/>
</dbReference>
<dbReference type="EMBL" id="DSOK01000016">
    <property type="protein sequence ID" value="HEN13950.1"/>
    <property type="molecule type" value="Genomic_DNA"/>
</dbReference>
<reference evidence="9" key="1">
    <citation type="journal article" date="2020" name="mSystems">
        <title>Genome- and Community-Level Interaction Insights into Carbon Utilization and Element Cycling Functions of Hydrothermarchaeota in Hydrothermal Sediment.</title>
        <authorList>
            <person name="Zhou Z."/>
            <person name="Liu Y."/>
            <person name="Xu W."/>
            <person name="Pan J."/>
            <person name="Luo Z.H."/>
            <person name="Li M."/>
        </authorList>
    </citation>
    <scope>NUCLEOTIDE SEQUENCE [LARGE SCALE GENOMIC DNA]</scope>
    <source>
        <strain evidence="9">SpSt-339</strain>
    </source>
</reference>
<feature type="transmembrane region" description="Helical" evidence="6">
    <location>
        <begin position="424"/>
        <end position="444"/>
    </location>
</feature>
<feature type="domain" description="ABC3 transporter permease C-terminal" evidence="7">
    <location>
        <begin position="329"/>
        <end position="453"/>
    </location>
</feature>
<evidence type="ECO:0000313" key="9">
    <source>
        <dbReference type="EMBL" id="HEN13950.1"/>
    </source>
</evidence>
<dbReference type="PANTHER" id="PTHR30572">
    <property type="entry name" value="MEMBRANE COMPONENT OF TRANSPORTER-RELATED"/>
    <property type="match status" value="1"/>
</dbReference>
<keyword evidence="4 6" id="KW-1133">Transmembrane helix</keyword>
<dbReference type="GO" id="GO:0005886">
    <property type="term" value="C:plasma membrane"/>
    <property type="evidence" value="ECO:0007669"/>
    <property type="project" value="UniProtKB-SubCell"/>
</dbReference>
<gene>
    <name evidence="9" type="ORF">ENQ76_00580</name>
</gene>
<feature type="transmembrane region" description="Helical" evidence="6">
    <location>
        <begin position="371"/>
        <end position="397"/>
    </location>
</feature>
<feature type="transmembrane region" description="Helical" evidence="6">
    <location>
        <begin position="23"/>
        <end position="43"/>
    </location>
</feature>
<keyword evidence="5 6" id="KW-0472">Membrane</keyword>
<comment type="caution">
    <text evidence="9">The sequence shown here is derived from an EMBL/GenBank/DDBJ whole genome shotgun (WGS) entry which is preliminary data.</text>
</comment>
<keyword evidence="3 6" id="KW-0812">Transmembrane</keyword>
<feature type="domain" description="MacB-like periplasmic core" evidence="8">
    <location>
        <begin position="56"/>
        <end position="293"/>
    </location>
</feature>
<evidence type="ECO:0000256" key="4">
    <source>
        <dbReference type="ARBA" id="ARBA00022989"/>
    </source>
</evidence>
<accession>A0A7C2NUX4</accession>
<evidence type="ECO:0000256" key="2">
    <source>
        <dbReference type="ARBA" id="ARBA00022475"/>
    </source>
</evidence>
<protein>
    <submittedName>
        <fullName evidence="9">ABC transporter permease</fullName>
    </submittedName>
</protein>
<sequence>MNDEWAQLVAGIAFLWDHRPETLGVLTAAIALLAAVTRVPLSYNALNLVVRWRTALLTVLAFVLVVGLLVVMLAFVNGMYALTKTSGQPGNVMILSDGSTDEAFSSLAVGDVGDIENQPGIVREGGRPLVSRETFLVVNQPLIDAAPGRPKRRFLQVRGVDDPAMSAKVHGLKLGDGGRWFSEAGVGPLPNAKPDDAPAIEVLLGAGLAKEMGLDRKPEVIARAKNPNRLDSGDTFSISDRTWLVVGVFESSGSTYDSEVWAKQSLVGRMFGKENYSTLVARAEGAEAAEKLRKFFVNDYTKAKLAAIVETTYFENMSQTNTQFLVAAMIVAAFTAVGGVFGVMNTMFAAISQRTRDIGVLRLLGFKRRQILVSFLLESLLLAVIGGALGCALGSLFDGVTANSIVSSGQGGGKFVVLKMQVDLPVLSTGMLLALFMGFVGGLVPSLSAMRLSALDALR</sequence>
<comment type="subcellular location">
    <subcellularLocation>
        <location evidence="1">Cell membrane</location>
        <topology evidence="1">Multi-pass membrane protein</topology>
    </subcellularLocation>
</comment>
<evidence type="ECO:0000259" key="8">
    <source>
        <dbReference type="Pfam" id="PF12704"/>
    </source>
</evidence>
<dbReference type="AlphaFoldDB" id="A0A7C2NUX4"/>
<feature type="transmembrane region" description="Helical" evidence="6">
    <location>
        <begin position="55"/>
        <end position="76"/>
    </location>
</feature>
<dbReference type="InterPro" id="IPR025857">
    <property type="entry name" value="MacB_PCD"/>
</dbReference>
<dbReference type="GO" id="GO:0022857">
    <property type="term" value="F:transmembrane transporter activity"/>
    <property type="evidence" value="ECO:0007669"/>
    <property type="project" value="TreeGrafter"/>
</dbReference>